<accession>A0A8J7DZ07</accession>
<sequence>MKVAVIGASGLVGSHLIEASRDRGWDNIGTYHQFPQPELLPLDIRNSQEVSDLLSNFQPNAIFLPAFCSNVDRCEKYPEETAQINVEGSLNVARVAKPLGAKLVFYSSDYVFNGTAGPYAETDSPNPICVYGKQKLAVEQQIQTFLETALILRITVVYGNEAQGKNFVNRLIKTLQNGETIRVPCDQIGSPTLVNDIAEASLRLVEANASGIFHVVGSDVMSRYDFALEIARIFDLPADKIIPITTPELKQAAPRPLLAGMTRDRVISTLSWQLRGVKEGLEYLKQERSKVSNMV</sequence>
<keyword evidence="5" id="KW-1185">Reference proteome</keyword>
<comment type="similarity">
    <text evidence="1 2">Belongs to the dTDP-4-dehydrorhamnose reductase family.</text>
</comment>
<dbReference type="Gene3D" id="3.40.50.720">
    <property type="entry name" value="NAD(P)-binding Rossmann-like Domain"/>
    <property type="match status" value="1"/>
</dbReference>
<dbReference type="InterPro" id="IPR029903">
    <property type="entry name" value="RmlD-like-bd"/>
</dbReference>
<evidence type="ECO:0000313" key="4">
    <source>
        <dbReference type="EMBL" id="MBE9117800.1"/>
    </source>
</evidence>
<dbReference type="AlphaFoldDB" id="A0A8J7DZ07"/>
<dbReference type="RefSeq" id="WP_194030889.1">
    <property type="nucleotide sequence ID" value="NZ_JADEWZ010000031.1"/>
</dbReference>
<protein>
    <recommendedName>
        <fullName evidence="2">dTDP-4-dehydrorhamnose reductase</fullName>
        <ecNumber evidence="2">1.1.1.133</ecNumber>
    </recommendedName>
</protein>
<name>A0A8J7DZ07_9CYAN</name>
<evidence type="ECO:0000313" key="5">
    <source>
        <dbReference type="Proteomes" id="UP000654482"/>
    </source>
</evidence>
<feature type="domain" description="RmlD-like substrate binding" evidence="3">
    <location>
        <begin position="1"/>
        <end position="283"/>
    </location>
</feature>
<dbReference type="Proteomes" id="UP000654482">
    <property type="component" value="Unassembled WGS sequence"/>
</dbReference>
<dbReference type="UniPathway" id="UPA00124"/>
<evidence type="ECO:0000256" key="2">
    <source>
        <dbReference type="RuleBase" id="RU364082"/>
    </source>
</evidence>
<dbReference type="PANTHER" id="PTHR10491">
    <property type="entry name" value="DTDP-4-DEHYDRORHAMNOSE REDUCTASE"/>
    <property type="match status" value="1"/>
</dbReference>
<dbReference type="GO" id="GO:0019305">
    <property type="term" value="P:dTDP-rhamnose biosynthetic process"/>
    <property type="evidence" value="ECO:0007669"/>
    <property type="project" value="UniProtKB-UniPathway"/>
</dbReference>
<dbReference type="CDD" id="cd05254">
    <property type="entry name" value="dTDP_HR_like_SDR_e"/>
    <property type="match status" value="1"/>
</dbReference>
<evidence type="ECO:0000259" key="3">
    <source>
        <dbReference type="Pfam" id="PF04321"/>
    </source>
</evidence>
<organism evidence="4 5">
    <name type="scientific">Lusitaniella coriacea LEGE 07157</name>
    <dbReference type="NCBI Taxonomy" id="945747"/>
    <lineage>
        <taxon>Bacteria</taxon>
        <taxon>Bacillati</taxon>
        <taxon>Cyanobacteriota</taxon>
        <taxon>Cyanophyceae</taxon>
        <taxon>Spirulinales</taxon>
        <taxon>Lusitaniellaceae</taxon>
        <taxon>Lusitaniella</taxon>
    </lineage>
</organism>
<proteinExistence type="inferred from homology"/>
<reference evidence="4" key="1">
    <citation type="submission" date="2020-10" db="EMBL/GenBank/DDBJ databases">
        <authorList>
            <person name="Castelo-Branco R."/>
            <person name="Eusebio N."/>
            <person name="Adriana R."/>
            <person name="Vieira A."/>
            <person name="Brugerolle De Fraissinette N."/>
            <person name="Rezende De Castro R."/>
            <person name="Schneider M.P."/>
            <person name="Vasconcelos V."/>
            <person name="Leao P.N."/>
        </authorList>
    </citation>
    <scope>NUCLEOTIDE SEQUENCE</scope>
    <source>
        <strain evidence="4">LEGE 07157</strain>
    </source>
</reference>
<comment type="caution">
    <text evidence="4">The sequence shown here is derived from an EMBL/GenBank/DDBJ whole genome shotgun (WGS) entry which is preliminary data.</text>
</comment>
<comment type="function">
    <text evidence="2">Catalyzes the reduction of dTDP-6-deoxy-L-lyxo-4-hexulose to yield dTDP-L-rhamnose.</text>
</comment>
<dbReference type="SUPFAM" id="SSF51735">
    <property type="entry name" value="NAD(P)-binding Rossmann-fold domains"/>
    <property type="match status" value="1"/>
</dbReference>
<comment type="pathway">
    <text evidence="2">Carbohydrate biosynthesis; dTDP-L-rhamnose biosynthesis.</text>
</comment>
<dbReference type="EMBL" id="JADEWZ010000031">
    <property type="protein sequence ID" value="MBE9117800.1"/>
    <property type="molecule type" value="Genomic_DNA"/>
</dbReference>
<dbReference type="Pfam" id="PF04321">
    <property type="entry name" value="RmlD_sub_bind"/>
    <property type="match status" value="1"/>
</dbReference>
<dbReference type="InterPro" id="IPR005913">
    <property type="entry name" value="dTDP_dehydrorham_reduct"/>
</dbReference>
<evidence type="ECO:0000256" key="1">
    <source>
        <dbReference type="ARBA" id="ARBA00010944"/>
    </source>
</evidence>
<keyword evidence="2" id="KW-0560">Oxidoreductase</keyword>
<gene>
    <name evidence="4" type="ORF">IQ249_18025</name>
</gene>
<dbReference type="InterPro" id="IPR036291">
    <property type="entry name" value="NAD(P)-bd_dom_sf"/>
</dbReference>
<dbReference type="EC" id="1.1.1.133" evidence="2"/>
<dbReference type="PANTHER" id="PTHR10491:SF4">
    <property type="entry name" value="METHIONINE ADENOSYLTRANSFERASE 2 SUBUNIT BETA"/>
    <property type="match status" value="1"/>
</dbReference>
<keyword evidence="2" id="KW-0521">NADP</keyword>
<dbReference type="GO" id="GO:0008831">
    <property type="term" value="F:dTDP-4-dehydrorhamnose reductase activity"/>
    <property type="evidence" value="ECO:0007669"/>
    <property type="project" value="UniProtKB-EC"/>
</dbReference>